<dbReference type="InterPro" id="IPR002201">
    <property type="entry name" value="Glyco_trans_9"/>
</dbReference>
<dbReference type="AlphaFoldDB" id="T2I9N7"/>
<dbReference type="Gene3D" id="3.40.50.2000">
    <property type="entry name" value="Glycogen Phosphorylase B"/>
    <property type="match status" value="1"/>
</dbReference>
<accession>T2I9N7</accession>
<evidence type="ECO:0000313" key="1">
    <source>
        <dbReference type="EMBL" id="CCQ49537.1"/>
    </source>
</evidence>
<name>T2I9N7_CROWT</name>
<dbReference type="Pfam" id="PF01075">
    <property type="entry name" value="Glyco_transf_9"/>
    <property type="match status" value="1"/>
</dbReference>
<proteinExistence type="predicted"/>
<gene>
    <name evidence="1" type="ORF">CWATWH8502_4751</name>
</gene>
<protein>
    <submittedName>
        <fullName evidence="1">TPR repeat protein</fullName>
    </submittedName>
</protein>
<dbReference type="GO" id="GO:0016757">
    <property type="term" value="F:glycosyltransferase activity"/>
    <property type="evidence" value="ECO:0007669"/>
    <property type="project" value="InterPro"/>
</dbReference>
<organism evidence="1 2">
    <name type="scientific">Crocosphaera watsonii WH 8502</name>
    <dbReference type="NCBI Taxonomy" id="423474"/>
    <lineage>
        <taxon>Bacteria</taxon>
        <taxon>Bacillati</taxon>
        <taxon>Cyanobacteriota</taxon>
        <taxon>Cyanophyceae</taxon>
        <taxon>Oscillatoriophycideae</taxon>
        <taxon>Chroococcales</taxon>
        <taxon>Aphanothecaceae</taxon>
        <taxon>Crocosphaera</taxon>
    </lineage>
</organism>
<dbReference type="SUPFAM" id="SSF53756">
    <property type="entry name" value="UDP-Glycosyltransferase/glycogen phosphorylase"/>
    <property type="match status" value="1"/>
</dbReference>
<dbReference type="EMBL" id="CAQK01000152">
    <property type="protein sequence ID" value="CCQ49537.1"/>
    <property type="molecule type" value="Genomic_DNA"/>
</dbReference>
<comment type="caution">
    <text evidence="1">The sequence shown here is derived from an EMBL/GenBank/DDBJ whole genome shotgun (WGS) entry which is preliminary data.</text>
</comment>
<reference evidence="1 2" key="2">
    <citation type="submission" date="2013-09" db="EMBL/GenBank/DDBJ databases">
        <title>Whole genome comparison of six Crocosphaera watsonii strains with differing phenotypes.</title>
        <authorList>
            <person name="Bench S.R."/>
            <person name="Heller P."/>
            <person name="Frank I."/>
            <person name="Arciniega M."/>
            <person name="Shilova I.N."/>
            <person name="Zehr J.P."/>
        </authorList>
    </citation>
    <scope>NUCLEOTIDE SEQUENCE [LARGE SCALE GENOMIC DNA]</scope>
    <source>
        <strain evidence="1 2">WH 8502</strain>
    </source>
</reference>
<sequence length="92" mass="10641">MPDYGNLAVAINQLDLVISVDSPVAHLAGALNKKVWTVLPYNSDWRWLLDRNDSPWYPSMELFRQPQPQDLHSVFTIMSVDILTVLRYAKER</sequence>
<reference evidence="1 2" key="1">
    <citation type="submission" date="2013-01" db="EMBL/GenBank/DDBJ databases">
        <authorList>
            <person name="Bench S."/>
        </authorList>
    </citation>
    <scope>NUCLEOTIDE SEQUENCE [LARGE SCALE GENOMIC DNA]</scope>
    <source>
        <strain evidence="1 2">WH 8502</strain>
    </source>
</reference>
<dbReference type="Proteomes" id="UP000018348">
    <property type="component" value="Unassembled WGS sequence"/>
</dbReference>
<evidence type="ECO:0000313" key="2">
    <source>
        <dbReference type="Proteomes" id="UP000018348"/>
    </source>
</evidence>
<dbReference type="RefSeq" id="WP_021829499.1">
    <property type="nucleotide sequence ID" value="NZ_CAQK01000152.1"/>
</dbReference>